<evidence type="ECO:0000313" key="3">
    <source>
        <dbReference type="EMBL" id="CAL1546858.1"/>
    </source>
</evidence>
<feature type="compositionally biased region" description="Polar residues" evidence="1">
    <location>
        <begin position="32"/>
        <end position="48"/>
    </location>
</feature>
<keyword evidence="4" id="KW-1185">Reference proteome</keyword>
<dbReference type="EMBL" id="CAXITT010000866">
    <property type="protein sequence ID" value="CAL1546858.1"/>
    <property type="molecule type" value="Genomic_DNA"/>
</dbReference>
<keyword evidence="2" id="KW-0812">Transmembrane</keyword>
<name>A0AAV2IJR1_LYMST</name>
<sequence>MYFPKFLSLFGCVVVFGTILQFYYVVGVGGDSTPSPSSQPGPETSINGTENTNEDNTTATENTTDTIPSISSTATTTIFLAESEQNCSNFSDMQECCNTTHNCTFCDVNGNGTCVNKEECQISNDKC</sequence>
<reference evidence="3 4" key="1">
    <citation type="submission" date="2024-04" db="EMBL/GenBank/DDBJ databases">
        <authorList>
            <consortium name="Genoscope - CEA"/>
            <person name="William W."/>
        </authorList>
    </citation>
    <scope>NUCLEOTIDE SEQUENCE [LARGE SCALE GENOMIC DNA]</scope>
</reference>
<dbReference type="AlphaFoldDB" id="A0AAV2IJR1"/>
<feature type="transmembrane region" description="Helical" evidence="2">
    <location>
        <begin position="6"/>
        <end position="26"/>
    </location>
</feature>
<comment type="caution">
    <text evidence="3">The sequence shown here is derived from an EMBL/GenBank/DDBJ whole genome shotgun (WGS) entry which is preliminary data.</text>
</comment>
<feature type="compositionally biased region" description="Low complexity" evidence="1">
    <location>
        <begin position="49"/>
        <end position="69"/>
    </location>
</feature>
<evidence type="ECO:0000256" key="2">
    <source>
        <dbReference type="SAM" id="Phobius"/>
    </source>
</evidence>
<keyword evidence="2" id="KW-1133">Transmembrane helix</keyword>
<keyword evidence="2" id="KW-0472">Membrane</keyword>
<dbReference type="Proteomes" id="UP001497497">
    <property type="component" value="Unassembled WGS sequence"/>
</dbReference>
<evidence type="ECO:0000256" key="1">
    <source>
        <dbReference type="SAM" id="MobiDB-lite"/>
    </source>
</evidence>
<proteinExistence type="predicted"/>
<accession>A0AAV2IJR1</accession>
<feature type="region of interest" description="Disordered" evidence="1">
    <location>
        <begin position="31"/>
        <end position="69"/>
    </location>
</feature>
<feature type="non-terminal residue" evidence="3">
    <location>
        <position position="127"/>
    </location>
</feature>
<protein>
    <submittedName>
        <fullName evidence="3">Uncharacterized protein</fullName>
    </submittedName>
</protein>
<evidence type="ECO:0000313" key="4">
    <source>
        <dbReference type="Proteomes" id="UP001497497"/>
    </source>
</evidence>
<organism evidence="3 4">
    <name type="scientific">Lymnaea stagnalis</name>
    <name type="common">Great pond snail</name>
    <name type="synonym">Helix stagnalis</name>
    <dbReference type="NCBI Taxonomy" id="6523"/>
    <lineage>
        <taxon>Eukaryota</taxon>
        <taxon>Metazoa</taxon>
        <taxon>Spiralia</taxon>
        <taxon>Lophotrochozoa</taxon>
        <taxon>Mollusca</taxon>
        <taxon>Gastropoda</taxon>
        <taxon>Heterobranchia</taxon>
        <taxon>Euthyneura</taxon>
        <taxon>Panpulmonata</taxon>
        <taxon>Hygrophila</taxon>
        <taxon>Lymnaeoidea</taxon>
        <taxon>Lymnaeidae</taxon>
        <taxon>Lymnaea</taxon>
    </lineage>
</organism>
<gene>
    <name evidence="3" type="ORF">GSLYS_00020235001</name>
</gene>